<dbReference type="EMBL" id="JAZAVJ010000366">
    <property type="protein sequence ID" value="KAK7398195.1"/>
    <property type="molecule type" value="Genomic_DNA"/>
</dbReference>
<accession>A0ABR1GJ95</accession>
<dbReference type="Pfam" id="PF20684">
    <property type="entry name" value="Fung_rhodopsin"/>
    <property type="match status" value="1"/>
</dbReference>
<name>A0ABR1GJ95_9HYPO</name>
<feature type="transmembrane region" description="Helical" evidence="6">
    <location>
        <begin position="212"/>
        <end position="234"/>
    </location>
</feature>
<feature type="transmembrane region" description="Helical" evidence="6">
    <location>
        <begin position="44"/>
        <end position="63"/>
    </location>
</feature>
<comment type="subcellular location">
    <subcellularLocation>
        <location evidence="1">Membrane</location>
        <topology evidence="1">Multi-pass membrane protein</topology>
    </subcellularLocation>
</comment>
<evidence type="ECO:0000313" key="9">
    <source>
        <dbReference type="Proteomes" id="UP001498476"/>
    </source>
</evidence>
<feature type="transmembrane region" description="Helical" evidence="6">
    <location>
        <begin position="181"/>
        <end position="200"/>
    </location>
</feature>
<keyword evidence="3 6" id="KW-1133">Transmembrane helix</keyword>
<proteinExistence type="inferred from homology"/>
<sequence>MAIRPPGGTEVQLAGWVLIALSATVIAARIYLRLKIQRRRILMSDLLMCAALVSGIVTTSFNVPLKRLGALEPDVKTTMQGFDGNPEDIPTIFKLFWLGNIPFWSTFYLSKATLLSMYLQIFPDFMRKRRIFLWATIIYVACAYVASIVLLFFICFPISTVWDLDPNRTCPSSVTNTLDRVTWALHFFGDLLVFALPWFIVPALNMRRSLKIGVYCTFLLGIINIGIDLNRFIIIQTSRIHGQYSISLVLLWCIINCNLGIFVACLPALRPYFSASGTSSGESNSGSHNKSSASGQVDVQRTIGSISSRNLHLVSQLDDVDDEVRSDGRTSTWSSNVELIRGGRRVVEVP</sequence>
<dbReference type="PANTHER" id="PTHR33048">
    <property type="entry name" value="PTH11-LIKE INTEGRAL MEMBRANE PROTEIN (AFU_ORTHOLOGUE AFUA_5G11245)"/>
    <property type="match status" value="1"/>
</dbReference>
<dbReference type="InterPro" id="IPR049326">
    <property type="entry name" value="Rhodopsin_dom_fungi"/>
</dbReference>
<dbReference type="Proteomes" id="UP001498476">
    <property type="component" value="Unassembled WGS sequence"/>
</dbReference>
<keyword evidence="2 6" id="KW-0812">Transmembrane</keyword>
<feature type="transmembrane region" description="Helical" evidence="6">
    <location>
        <begin position="131"/>
        <end position="161"/>
    </location>
</feature>
<feature type="transmembrane region" description="Helical" evidence="6">
    <location>
        <begin position="246"/>
        <end position="269"/>
    </location>
</feature>
<feature type="domain" description="Rhodopsin" evidence="7">
    <location>
        <begin position="28"/>
        <end position="274"/>
    </location>
</feature>
<evidence type="ECO:0000256" key="2">
    <source>
        <dbReference type="ARBA" id="ARBA00022692"/>
    </source>
</evidence>
<evidence type="ECO:0000256" key="4">
    <source>
        <dbReference type="ARBA" id="ARBA00023136"/>
    </source>
</evidence>
<feature type="transmembrane region" description="Helical" evidence="6">
    <location>
        <begin position="13"/>
        <end position="32"/>
    </location>
</feature>
<reference evidence="8 9" key="1">
    <citation type="journal article" date="2025" name="Microbiol. Resour. Announc.">
        <title>Draft genome sequences for Neonectria magnoliae and Neonectria punicea, canker pathogens of Liriodendron tulipifera and Acer saccharum in West Virginia.</title>
        <authorList>
            <person name="Petronek H.M."/>
            <person name="Kasson M.T."/>
            <person name="Metheny A.M."/>
            <person name="Stauder C.M."/>
            <person name="Lovett B."/>
            <person name="Lynch S.C."/>
            <person name="Garnas J.R."/>
            <person name="Kasson L.R."/>
            <person name="Stajich J.E."/>
        </authorList>
    </citation>
    <scope>NUCLEOTIDE SEQUENCE [LARGE SCALE GENOMIC DNA]</scope>
    <source>
        <strain evidence="8 9">NRRL 64653</strain>
    </source>
</reference>
<comment type="similarity">
    <text evidence="5">Belongs to the SAT4 family.</text>
</comment>
<evidence type="ECO:0000313" key="8">
    <source>
        <dbReference type="EMBL" id="KAK7398195.1"/>
    </source>
</evidence>
<protein>
    <recommendedName>
        <fullName evidence="7">Rhodopsin domain-containing protein</fullName>
    </recommendedName>
</protein>
<keyword evidence="9" id="KW-1185">Reference proteome</keyword>
<evidence type="ECO:0000259" key="7">
    <source>
        <dbReference type="Pfam" id="PF20684"/>
    </source>
</evidence>
<dbReference type="PANTHER" id="PTHR33048:SF92">
    <property type="entry name" value="INTEGRAL MEMBRANE PROTEIN"/>
    <property type="match status" value="1"/>
</dbReference>
<keyword evidence="4 6" id="KW-0472">Membrane</keyword>
<comment type="caution">
    <text evidence="8">The sequence shown here is derived from an EMBL/GenBank/DDBJ whole genome shotgun (WGS) entry which is preliminary data.</text>
</comment>
<gene>
    <name evidence="8" type="ORF">QQX98_012434</name>
</gene>
<feature type="transmembrane region" description="Helical" evidence="6">
    <location>
        <begin position="101"/>
        <end position="119"/>
    </location>
</feature>
<evidence type="ECO:0000256" key="5">
    <source>
        <dbReference type="ARBA" id="ARBA00038359"/>
    </source>
</evidence>
<organism evidence="8 9">
    <name type="scientific">Neonectria punicea</name>
    <dbReference type="NCBI Taxonomy" id="979145"/>
    <lineage>
        <taxon>Eukaryota</taxon>
        <taxon>Fungi</taxon>
        <taxon>Dikarya</taxon>
        <taxon>Ascomycota</taxon>
        <taxon>Pezizomycotina</taxon>
        <taxon>Sordariomycetes</taxon>
        <taxon>Hypocreomycetidae</taxon>
        <taxon>Hypocreales</taxon>
        <taxon>Nectriaceae</taxon>
        <taxon>Neonectria</taxon>
    </lineage>
</organism>
<evidence type="ECO:0000256" key="3">
    <source>
        <dbReference type="ARBA" id="ARBA00022989"/>
    </source>
</evidence>
<evidence type="ECO:0000256" key="1">
    <source>
        <dbReference type="ARBA" id="ARBA00004141"/>
    </source>
</evidence>
<dbReference type="InterPro" id="IPR052337">
    <property type="entry name" value="SAT4-like"/>
</dbReference>
<evidence type="ECO:0000256" key="6">
    <source>
        <dbReference type="SAM" id="Phobius"/>
    </source>
</evidence>